<evidence type="ECO:0000313" key="2">
    <source>
        <dbReference type="EMBL" id="GGH42687.1"/>
    </source>
</evidence>
<dbReference type="EMBL" id="BMIA01000003">
    <property type="protein sequence ID" value="GGH42687.1"/>
    <property type="molecule type" value="Genomic_DNA"/>
</dbReference>
<evidence type="ECO:0000313" key="3">
    <source>
        <dbReference type="Proteomes" id="UP000600214"/>
    </source>
</evidence>
<evidence type="ECO:0000256" key="1">
    <source>
        <dbReference type="SAM" id="SignalP"/>
    </source>
</evidence>
<dbReference type="PROSITE" id="PS51257">
    <property type="entry name" value="PROKAR_LIPOPROTEIN"/>
    <property type="match status" value="1"/>
</dbReference>
<accession>A0ABQ1YZJ6</accession>
<protein>
    <recommendedName>
        <fullName evidence="4">Lipocalin-like domain-containing protein</fullName>
    </recommendedName>
</protein>
<proteinExistence type="predicted"/>
<comment type="caution">
    <text evidence="2">The sequence shown here is derived from an EMBL/GenBank/DDBJ whole genome shotgun (WGS) entry which is preliminary data.</text>
</comment>
<keyword evidence="1" id="KW-0732">Signal</keyword>
<feature type="signal peptide" evidence="1">
    <location>
        <begin position="1"/>
        <end position="28"/>
    </location>
</feature>
<keyword evidence="3" id="KW-1185">Reference proteome</keyword>
<dbReference type="Proteomes" id="UP000600214">
    <property type="component" value="Unassembled WGS sequence"/>
</dbReference>
<evidence type="ECO:0008006" key="4">
    <source>
        <dbReference type="Google" id="ProtNLM"/>
    </source>
</evidence>
<name>A0ABQ1YZJ6_9BACT</name>
<gene>
    <name evidence="2" type="ORF">GCM10007423_39500</name>
</gene>
<organism evidence="2 3">
    <name type="scientific">Dyadobacter endophyticus</name>
    <dbReference type="NCBI Taxonomy" id="1749036"/>
    <lineage>
        <taxon>Bacteria</taxon>
        <taxon>Pseudomonadati</taxon>
        <taxon>Bacteroidota</taxon>
        <taxon>Cytophagia</taxon>
        <taxon>Cytophagales</taxon>
        <taxon>Spirosomataceae</taxon>
        <taxon>Dyadobacter</taxon>
    </lineage>
</organism>
<sequence>MKKLPYPIKMKFLLYPFIAILLLCGCSKNDVDPTLAGAVDDKELVEMLPGKWTYSLLGKGSKYWTETISFRSEVNIMSSATAVNEYETISAPTFTTATYKFTINGGVMEAESESGVVKKTFRIEKSGRNKIILYERLDRSNPRSELSGKEYTKGR</sequence>
<reference evidence="3" key="1">
    <citation type="journal article" date="2019" name="Int. J. Syst. Evol. Microbiol.">
        <title>The Global Catalogue of Microorganisms (GCM) 10K type strain sequencing project: providing services to taxonomists for standard genome sequencing and annotation.</title>
        <authorList>
            <consortium name="The Broad Institute Genomics Platform"/>
            <consortium name="The Broad Institute Genome Sequencing Center for Infectious Disease"/>
            <person name="Wu L."/>
            <person name="Ma J."/>
        </authorList>
    </citation>
    <scope>NUCLEOTIDE SEQUENCE [LARGE SCALE GENOMIC DNA]</scope>
    <source>
        <strain evidence="3">CGMCC 1.15288</strain>
    </source>
</reference>
<feature type="chain" id="PRO_5046651988" description="Lipocalin-like domain-containing protein" evidence="1">
    <location>
        <begin position="29"/>
        <end position="155"/>
    </location>
</feature>